<gene>
    <name evidence="1" type="ORF">SAMN06265370_110156</name>
</gene>
<evidence type="ECO:0000313" key="2">
    <source>
        <dbReference type="Proteomes" id="UP000198417"/>
    </source>
</evidence>
<dbReference type="AlphaFoldDB" id="A0A238XGL0"/>
<organism evidence="1 2">
    <name type="scientific">Puniceibacterium sediminis</name>
    <dbReference type="NCBI Taxonomy" id="1608407"/>
    <lineage>
        <taxon>Bacteria</taxon>
        <taxon>Pseudomonadati</taxon>
        <taxon>Pseudomonadota</taxon>
        <taxon>Alphaproteobacteria</taxon>
        <taxon>Rhodobacterales</taxon>
        <taxon>Paracoccaceae</taxon>
        <taxon>Puniceibacterium</taxon>
    </lineage>
</organism>
<keyword evidence="2" id="KW-1185">Reference proteome</keyword>
<accession>A0A238XGL0</accession>
<dbReference type="Proteomes" id="UP000198417">
    <property type="component" value="Unassembled WGS sequence"/>
</dbReference>
<sequence length="48" mass="5255">MIALNEELEVVEPCMASQSNIGRVVLENISETLTEVNSENGELMPHLA</sequence>
<proteinExistence type="predicted"/>
<protein>
    <submittedName>
        <fullName evidence="1">Uncharacterized protein</fullName>
    </submittedName>
</protein>
<reference evidence="1 2" key="1">
    <citation type="submission" date="2017-06" db="EMBL/GenBank/DDBJ databases">
        <authorList>
            <person name="Kim H.J."/>
            <person name="Triplett B.A."/>
        </authorList>
    </citation>
    <scope>NUCLEOTIDE SEQUENCE [LARGE SCALE GENOMIC DNA]</scope>
    <source>
        <strain evidence="1 2">DSM 29052</strain>
    </source>
</reference>
<dbReference type="RefSeq" id="WP_245840948.1">
    <property type="nucleotide sequence ID" value="NZ_FZNN01000010.1"/>
</dbReference>
<dbReference type="EMBL" id="FZNN01000010">
    <property type="protein sequence ID" value="SNR57059.1"/>
    <property type="molecule type" value="Genomic_DNA"/>
</dbReference>
<evidence type="ECO:0000313" key="1">
    <source>
        <dbReference type="EMBL" id="SNR57059.1"/>
    </source>
</evidence>
<name>A0A238XGL0_9RHOB</name>